<accession>A0A366H194</accession>
<dbReference type="SUPFAM" id="SSF75304">
    <property type="entry name" value="Amidase signature (AS) enzymes"/>
    <property type="match status" value="1"/>
</dbReference>
<evidence type="ECO:0000259" key="2">
    <source>
        <dbReference type="Pfam" id="PF01425"/>
    </source>
</evidence>
<comment type="similarity">
    <text evidence="1">Belongs to the amidase family.</text>
</comment>
<sequence>MQVRNGQELMLSNFRQRKPTFVLAFVVGLLSACTSPSRHHWGDRAFIRYWDPPVGAEGKTRVAVKDIIDLRGEVTTVGSEYFSKWGHPAKQDADCLKYLRQKNVCLVGKTNLNELALGTSGVNEYFGTPKNSLDQGIGLMPGGSSSGCAVAVADNRADIAIGTDTAGSIRTPAACCGVCGLKTTFGLVSLKGVYPLSPKHLDTVGPMAKDIPRLVEGMELLKPGFSSEYEKAVATTPERPRIVVGRLRIPGTDPAIDRAVDDALEAADFAVVPLNPDFTAAWLEAERHGRILAMADGYASNKHLLSEKGITPTTKAAILLGRLERGSKIYQETLKRRPAWQAMLDRTFQKVDFIALPTLKQQPYKIPWIGRHALFEAKALTLQNTTAVNYSGNPALAVPVPLKEERMPVTSLQLIGPLRSEASLLNAGRIVVEGAAAKATFSSR</sequence>
<dbReference type="Proteomes" id="UP000253426">
    <property type="component" value="Unassembled WGS sequence"/>
</dbReference>
<dbReference type="InterPro" id="IPR023631">
    <property type="entry name" value="Amidase_dom"/>
</dbReference>
<dbReference type="InterPro" id="IPR036928">
    <property type="entry name" value="AS_sf"/>
</dbReference>
<gene>
    <name evidence="3" type="ORF">DES53_12012</name>
</gene>
<dbReference type="PANTHER" id="PTHR11895:SF7">
    <property type="entry name" value="GLUTAMYL-TRNA(GLN) AMIDOTRANSFERASE SUBUNIT A, MITOCHONDRIAL"/>
    <property type="match status" value="1"/>
</dbReference>
<dbReference type="InterPro" id="IPR000120">
    <property type="entry name" value="Amidase"/>
</dbReference>
<organism evidence="3 4">
    <name type="scientific">Roseimicrobium gellanilyticum</name>
    <dbReference type="NCBI Taxonomy" id="748857"/>
    <lineage>
        <taxon>Bacteria</taxon>
        <taxon>Pseudomonadati</taxon>
        <taxon>Verrucomicrobiota</taxon>
        <taxon>Verrucomicrobiia</taxon>
        <taxon>Verrucomicrobiales</taxon>
        <taxon>Verrucomicrobiaceae</taxon>
        <taxon>Roseimicrobium</taxon>
    </lineage>
</organism>
<evidence type="ECO:0000313" key="4">
    <source>
        <dbReference type="Proteomes" id="UP000253426"/>
    </source>
</evidence>
<name>A0A366H194_9BACT</name>
<protein>
    <submittedName>
        <fullName evidence="3">Amidase</fullName>
    </submittedName>
</protein>
<dbReference type="PROSITE" id="PS00571">
    <property type="entry name" value="AMIDASES"/>
    <property type="match status" value="1"/>
</dbReference>
<dbReference type="AlphaFoldDB" id="A0A366H194"/>
<dbReference type="PANTHER" id="PTHR11895">
    <property type="entry name" value="TRANSAMIDASE"/>
    <property type="match status" value="1"/>
</dbReference>
<dbReference type="PROSITE" id="PS51257">
    <property type="entry name" value="PROKAR_LIPOPROTEIN"/>
    <property type="match status" value="1"/>
</dbReference>
<comment type="caution">
    <text evidence="3">The sequence shown here is derived from an EMBL/GenBank/DDBJ whole genome shotgun (WGS) entry which is preliminary data.</text>
</comment>
<feature type="domain" description="Amidase" evidence="2">
    <location>
        <begin position="62"/>
        <end position="425"/>
    </location>
</feature>
<reference evidence="3 4" key="1">
    <citation type="submission" date="2018-06" db="EMBL/GenBank/DDBJ databases">
        <title>Genomic Encyclopedia of Type Strains, Phase IV (KMG-IV): sequencing the most valuable type-strain genomes for metagenomic binning, comparative biology and taxonomic classification.</title>
        <authorList>
            <person name="Goeker M."/>
        </authorList>
    </citation>
    <scope>NUCLEOTIDE SEQUENCE [LARGE SCALE GENOMIC DNA]</scope>
    <source>
        <strain evidence="3 4">DSM 25532</strain>
    </source>
</reference>
<proteinExistence type="inferred from homology"/>
<dbReference type="EMBL" id="QNRR01000020">
    <property type="protein sequence ID" value="RBP35644.1"/>
    <property type="molecule type" value="Genomic_DNA"/>
</dbReference>
<dbReference type="RefSeq" id="WP_245958300.1">
    <property type="nucleotide sequence ID" value="NZ_QNRR01000020.1"/>
</dbReference>
<dbReference type="GO" id="GO:0003824">
    <property type="term" value="F:catalytic activity"/>
    <property type="evidence" value="ECO:0007669"/>
    <property type="project" value="InterPro"/>
</dbReference>
<dbReference type="Pfam" id="PF01425">
    <property type="entry name" value="Amidase"/>
    <property type="match status" value="1"/>
</dbReference>
<keyword evidence="4" id="KW-1185">Reference proteome</keyword>
<dbReference type="InterPro" id="IPR020556">
    <property type="entry name" value="Amidase_CS"/>
</dbReference>
<evidence type="ECO:0000313" key="3">
    <source>
        <dbReference type="EMBL" id="RBP35644.1"/>
    </source>
</evidence>
<dbReference type="Gene3D" id="3.90.1300.10">
    <property type="entry name" value="Amidase signature (AS) domain"/>
    <property type="match status" value="1"/>
</dbReference>
<evidence type="ECO:0000256" key="1">
    <source>
        <dbReference type="ARBA" id="ARBA00009199"/>
    </source>
</evidence>